<gene>
    <name evidence="14 18" type="primary">rnhB</name>
    <name evidence="18" type="ORF">GCM10011379_53870</name>
</gene>
<comment type="catalytic activity">
    <reaction evidence="1 14 15 16">
        <text>Endonucleolytic cleavage to 5'-phosphomonoester.</text>
        <dbReference type="EC" id="3.1.26.4"/>
    </reaction>
</comment>
<dbReference type="GO" id="GO:0030145">
    <property type="term" value="F:manganese ion binding"/>
    <property type="evidence" value="ECO:0007669"/>
    <property type="project" value="UniProtKB-UniRule"/>
</dbReference>
<evidence type="ECO:0000256" key="2">
    <source>
        <dbReference type="ARBA" id="ARBA00001946"/>
    </source>
</evidence>
<evidence type="ECO:0000256" key="11">
    <source>
        <dbReference type="ARBA" id="ARBA00022759"/>
    </source>
</evidence>
<name>A0A917J3V7_9BACT</name>
<dbReference type="HAMAP" id="MF_00052_B">
    <property type="entry name" value="RNase_HII_B"/>
    <property type="match status" value="1"/>
</dbReference>
<keyword evidence="19" id="KW-1185">Reference proteome</keyword>
<evidence type="ECO:0000256" key="7">
    <source>
        <dbReference type="ARBA" id="ARBA00019179"/>
    </source>
</evidence>
<dbReference type="EMBL" id="BMIB01000006">
    <property type="protein sequence ID" value="GGH81455.1"/>
    <property type="molecule type" value="Genomic_DNA"/>
</dbReference>
<dbReference type="RefSeq" id="WP_188958492.1">
    <property type="nucleotide sequence ID" value="NZ_BMIB01000006.1"/>
</dbReference>
<evidence type="ECO:0000256" key="6">
    <source>
        <dbReference type="ARBA" id="ARBA00012180"/>
    </source>
</evidence>
<keyword evidence="13 14" id="KW-0464">Manganese</keyword>
<evidence type="ECO:0000256" key="3">
    <source>
        <dbReference type="ARBA" id="ARBA00004065"/>
    </source>
</evidence>
<comment type="subcellular location">
    <subcellularLocation>
        <location evidence="4 14">Cytoplasm</location>
    </subcellularLocation>
</comment>
<dbReference type="GO" id="GO:0004523">
    <property type="term" value="F:RNA-DNA hybrid ribonuclease activity"/>
    <property type="evidence" value="ECO:0007669"/>
    <property type="project" value="UniProtKB-UniRule"/>
</dbReference>
<reference evidence="18" key="1">
    <citation type="journal article" date="2014" name="Int. J. Syst. Evol. Microbiol.">
        <title>Complete genome sequence of Corynebacterium casei LMG S-19264T (=DSM 44701T), isolated from a smear-ripened cheese.</title>
        <authorList>
            <consortium name="US DOE Joint Genome Institute (JGI-PGF)"/>
            <person name="Walter F."/>
            <person name="Albersmeier A."/>
            <person name="Kalinowski J."/>
            <person name="Ruckert C."/>
        </authorList>
    </citation>
    <scope>NUCLEOTIDE SEQUENCE</scope>
    <source>
        <strain evidence="18">CGMCC 1.15290</strain>
    </source>
</reference>
<keyword evidence="10 14" id="KW-0479">Metal-binding</keyword>
<evidence type="ECO:0000256" key="1">
    <source>
        <dbReference type="ARBA" id="ARBA00000077"/>
    </source>
</evidence>
<protein>
    <recommendedName>
        <fullName evidence="7 14">Ribonuclease HII</fullName>
        <shortName evidence="14">RNase HII</shortName>
        <ecNumber evidence="6 14">3.1.26.4</ecNumber>
    </recommendedName>
</protein>
<feature type="binding site" evidence="14 15">
    <location>
        <position position="16"/>
    </location>
    <ligand>
        <name>a divalent metal cation</name>
        <dbReference type="ChEBI" id="CHEBI:60240"/>
    </ligand>
</feature>
<evidence type="ECO:0000256" key="12">
    <source>
        <dbReference type="ARBA" id="ARBA00022801"/>
    </source>
</evidence>
<dbReference type="Proteomes" id="UP000627292">
    <property type="component" value="Unassembled WGS sequence"/>
</dbReference>
<evidence type="ECO:0000256" key="13">
    <source>
        <dbReference type="ARBA" id="ARBA00023211"/>
    </source>
</evidence>
<dbReference type="InterPro" id="IPR001352">
    <property type="entry name" value="RNase_HII/HIII"/>
</dbReference>
<comment type="cofactor">
    <cofactor evidence="2">
        <name>Mg(2+)</name>
        <dbReference type="ChEBI" id="CHEBI:18420"/>
    </cofactor>
</comment>
<evidence type="ECO:0000256" key="14">
    <source>
        <dbReference type="HAMAP-Rule" id="MF_00052"/>
    </source>
</evidence>
<evidence type="ECO:0000313" key="18">
    <source>
        <dbReference type="EMBL" id="GGH81455.1"/>
    </source>
</evidence>
<dbReference type="Gene3D" id="3.30.420.10">
    <property type="entry name" value="Ribonuclease H-like superfamily/Ribonuclease H"/>
    <property type="match status" value="1"/>
</dbReference>
<dbReference type="EC" id="3.1.26.4" evidence="6 14"/>
<accession>A0A917J3V7</accession>
<dbReference type="GO" id="GO:0032299">
    <property type="term" value="C:ribonuclease H2 complex"/>
    <property type="evidence" value="ECO:0007669"/>
    <property type="project" value="TreeGrafter"/>
</dbReference>
<dbReference type="InterPro" id="IPR024567">
    <property type="entry name" value="RNase_HII/HIII_dom"/>
</dbReference>
<evidence type="ECO:0000256" key="9">
    <source>
        <dbReference type="ARBA" id="ARBA00022722"/>
    </source>
</evidence>
<evidence type="ECO:0000256" key="16">
    <source>
        <dbReference type="RuleBase" id="RU003515"/>
    </source>
</evidence>
<dbReference type="GO" id="GO:0043137">
    <property type="term" value="P:DNA replication, removal of RNA primer"/>
    <property type="evidence" value="ECO:0007669"/>
    <property type="project" value="TreeGrafter"/>
</dbReference>
<dbReference type="PROSITE" id="PS51975">
    <property type="entry name" value="RNASE_H_2"/>
    <property type="match status" value="1"/>
</dbReference>
<dbReference type="PANTHER" id="PTHR10954">
    <property type="entry name" value="RIBONUCLEASE H2 SUBUNIT A"/>
    <property type="match status" value="1"/>
</dbReference>
<feature type="binding site" evidence="14 15">
    <location>
        <position position="17"/>
    </location>
    <ligand>
        <name>a divalent metal cation</name>
        <dbReference type="ChEBI" id="CHEBI:60240"/>
    </ligand>
</feature>
<organism evidence="18 19">
    <name type="scientific">Filimonas zeae</name>
    <dbReference type="NCBI Taxonomy" id="1737353"/>
    <lineage>
        <taxon>Bacteria</taxon>
        <taxon>Pseudomonadati</taxon>
        <taxon>Bacteroidota</taxon>
        <taxon>Chitinophagia</taxon>
        <taxon>Chitinophagales</taxon>
        <taxon>Chitinophagaceae</taxon>
        <taxon>Filimonas</taxon>
    </lineage>
</organism>
<comment type="function">
    <text evidence="3 14 16">Endonuclease that specifically degrades the RNA of RNA-DNA hybrids.</text>
</comment>
<evidence type="ECO:0000256" key="4">
    <source>
        <dbReference type="ARBA" id="ARBA00004496"/>
    </source>
</evidence>
<feature type="binding site" evidence="14 15">
    <location>
        <position position="108"/>
    </location>
    <ligand>
        <name>a divalent metal cation</name>
        <dbReference type="ChEBI" id="CHEBI:60240"/>
    </ligand>
</feature>
<dbReference type="GO" id="GO:0003723">
    <property type="term" value="F:RNA binding"/>
    <property type="evidence" value="ECO:0007669"/>
    <property type="project" value="UniProtKB-UniRule"/>
</dbReference>
<proteinExistence type="inferred from homology"/>
<dbReference type="GO" id="GO:0005737">
    <property type="term" value="C:cytoplasm"/>
    <property type="evidence" value="ECO:0007669"/>
    <property type="project" value="UniProtKB-SubCell"/>
</dbReference>
<evidence type="ECO:0000256" key="5">
    <source>
        <dbReference type="ARBA" id="ARBA00007383"/>
    </source>
</evidence>
<dbReference type="AlphaFoldDB" id="A0A917J3V7"/>
<keyword evidence="8 14" id="KW-0963">Cytoplasm</keyword>
<dbReference type="PANTHER" id="PTHR10954:SF18">
    <property type="entry name" value="RIBONUCLEASE HII"/>
    <property type="match status" value="1"/>
</dbReference>
<reference evidence="18" key="2">
    <citation type="submission" date="2020-09" db="EMBL/GenBank/DDBJ databases">
        <authorList>
            <person name="Sun Q."/>
            <person name="Zhou Y."/>
        </authorList>
    </citation>
    <scope>NUCLEOTIDE SEQUENCE</scope>
    <source>
        <strain evidence="18">CGMCC 1.15290</strain>
    </source>
</reference>
<dbReference type="InterPro" id="IPR012337">
    <property type="entry name" value="RNaseH-like_sf"/>
</dbReference>
<feature type="domain" description="RNase H type-2" evidence="17">
    <location>
        <begin position="10"/>
        <end position="200"/>
    </location>
</feature>
<evidence type="ECO:0000313" key="19">
    <source>
        <dbReference type="Proteomes" id="UP000627292"/>
    </source>
</evidence>
<evidence type="ECO:0000256" key="15">
    <source>
        <dbReference type="PROSITE-ProRule" id="PRU01319"/>
    </source>
</evidence>
<keyword evidence="9 14" id="KW-0540">Nuclease</keyword>
<dbReference type="InterPro" id="IPR036397">
    <property type="entry name" value="RNaseH_sf"/>
</dbReference>
<evidence type="ECO:0000259" key="17">
    <source>
        <dbReference type="PROSITE" id="PS51975"/>
    </source>
</evidence>
<comment type="caution">
    <text evidence="18">The sequence shown here is derived from an EMBL/GenBank/DDBJ whole genome shotgun (WGS) entry which is preliminary data.</text>
</comment>
<evidence type="ECO:0000256" key="10">
    <source>
        <dbReference type="ARBA" id="ARBA00022723"/>
    </source>
</evidence>
<sequence>MLAGYYQDKTIEAGCDEAGRGCYAGPVFAAAVILPAQFSHPLLNDSKQMKEAERDAMRSYIEEHAISYAVAMVAEEEIDRINILKASFKAMHLAIDQLKVIPELLLIDGNRFTPYPDIRHQCIIKGDATYASIAAASVLAKTYRDAYMKQLHDEFPHYNWAQNKGYGTQAHRNAIDQHGLCRYHRRSFNIASTQLSILED</sequence>
<comment type="similarity">
    <text evidence="5 14 16">Belongs to the RNase HII family.</text>
</comment>
<keyword evidence="12 14" id="KW-0378">Hydrolase</keyword>
<dbReference type="InterPro" id="IPR022898">
    <property type="entry name" value="RNase_HII"/>
</dbReference>
<dbReference type="GO" id="GO:0006298">
    <property type="term" value="P:mismatch repair"/>
    <property type="evidence" value="ECO:0007669"/>
    <property type="project" value="TreeGrafter"/>
</dbReference>
<comment type="cofactor">
    <cofactor evidence="14 15">
        <name>Mn(2+)</name>
        <dbReference type="ChEBI" id="CHEBI:29035"/>
    </cofactor>
    <cofactor evidence="14 15">
        <name>Mg(2+)</name>
        <dbReference type="ChEBI" id="CHEBI:18420"/>
    </cofactor>
    <text evidence="14 15">Manganese or magnesium. Binds 1 divalent metal ion per monomer in the absence of substrate. May bind a second metal ion after substrate binding.</text>
</comment>
<keyword evidence="11 14" id="KW-0255">Endonuclease</keyword>
<dbReference type="NCBIfam" id="NF000595">
    <property type="entry name" value="PRK00015.1-3"/>
    <property type="match status" value="1"/>
</dbReference>
<evidence type="ECO:0000256" key="8">
    <source>
        <dbReference type="ARBA" id="ARBA00022490"/>
    </source>
</evidence>
<dbReference type="CDD" id="cd07182">
    <property type="entry name" value="RNase_HII_bacteria_HII_like"/>
    <property type="match status" value="1"/>
</dbReference>
<dbReference type="SUPFAM" id="SSF53098">
    <property type="entry name" value="Ribonuclease H-like"/>
    <property type="match status" value="1"/>
</dbReference>
<dbReference type="Pfam" id="PF01351">
    <property type="entry name" value="RNase_HII"/>
    <property type="match status" value="1"/>
</dbReference>